<gene>
    <name evidence="7" type="ORF">DPM12_20805</name>
</gene>
<dbReference type="InterPro" id="IPR048284">
    <property type="entry name" value="EryCIII-like_N"/>
</dbReference>
<keyword evidence="8" id="KW-1185">Reference proteome</keyword>
<dbReference type="InterPro" id="IPR010610">
    <property type="entry name" value="EryCIII-like_C"/>
</dbReference>
<evidence type="ECO:0000259" key="6">
    <source>
        <dbReference type="Pfam" id="PF21036"/>
    </source>
</evidence>
<dbReference type="CDD" id="cd03784">
    <property type="entry name" value="GT1_Gtf-like"/>
    <property type="match status" value="1"/>
</dbReference>
<dbReference type="EMBL" id="QMIG01000040">
    <property type="protein sequence ID" value="RAW09555.1"/>
    <property type="molecule type" value="Genomic_DNA"/>
</dbReference>
<dbReference type="GO" id="GO:0016758">
    <property type="term" value="F:hexosyltransferase activity"/>
    <property type="evidence" value="ECO:0007669"/>
    <property type="project" value="UniProtKB-ARBA"/>
</dbReference>
<dbReference type="Proteomes" id="UP000250462">
    <property type="component" value="Unassembled WGS sequence"/>
</dbReference>
<dbReference type="InterPro" id="IPR002213">
    <property type="entry name" value="UDP_glucos_trans"/>
</dbReference>
<comment type="caution">
    <text evidence="7">The sequence shown here is derived from an EMBL/GenBank/DDBJ whole genome shotgun (WGS) entry which is preliminary data.</text>
</comment>
<evidence type="ECO:0000256" key="2">
    <source>
        <dbReference type="ARBA" id="ARBA00022676"/>
    </source>
</evidence>
<dbReference type="PANTHER" id="PTHR48050">
    <property type="entry name" value="STEROL 3-BETA-GLUCOSYLTRANSFERASE"/>
    <property type="match status" value="1"/>
</dbReference>
<dbReference type="OrthoDB" id="6620093at2"/>
<keyword evidence="3" id="KW-0808">Transferase</keyword>
<name>A0A329QAY5_9ACTN</name>
<evidence type="ECO:0000313" key="7">
    <source>
        <dbReference type="EMBL" id="RAW09555.1"/>
    </source>
</evidence>
<dbReference type="GO" id="GO:0017000">
    <property type="term" value="P:antibiotic biosynthetic process"/>
    <property type="evidence" value="ECO:0007669"/>
    <property type="project" value="UniProtKB-ARBA"/>
</dbReference>
<organism evidence="7 8">
    <name type="scientific">Phytoactinopolyspora halophila</name>
    <dbReference type="NCBI Taxonomy" id="1981511"/>
    <lineage>
        <taxon>Bacteria</taxon>
        <taxon>Bacillati</taxon>
        <taxon>Actinomycetota</taxon>
        <taxon>Actinomycetes</taxon>
        <taxon>Jiangellales</taxon>
        <taxon>Jiangellaceae</taxon>
        <taxon>Phytoactinopolyspora</taxon>
    </lineage>
</organism>
<reference evidence="7 8" key="1">
    <citation type="submission" date="2018-06" db="EMBL/GenBank/DDBJ databases">
        <title>Phytoactinopolyspora halophila sp. nov., a novel halophilic actinomycete isolated from a saline soil in China.</title>
        <authorList>
            <person name="Tang S.-K."/>
        </authorList>
    </citation>
    <scope>NUCLEOTIDE SEQUENCE [LARGE SCALE GENOMIC DNA]</scope>
    <source>
        <strain evidence="7 8">YIM 96934</strain>
    </source>
</reference>
<evidence type="ECO:0000256" key="1">
    <source>
        <dbReference type="ARBA" id="ARBA00006962"/>
    </source>
</evidence>
<dbReference type="GO" id="GO:0008194">
    <property type="term" value="F:UDP-glycosyltransferase activity"/>
    <property type="evidence" value="ECO:0007669"/>
    <property type="project" value="InterPro"/>
</dbReference>
<evidence type="ECO:0000256" key="3">
    <source>
        <dbReference type="ARBA" id="ARBA00022679"/>
    </source>
</evidence>
<dbReference type="Gene3D" id="3.40.50.2000">
    <property type="entry name" value="Glycogen Phosphorylase B"/>
    <property type="match status" value="2"/>
</dbReference>
<dbReference type="PANTHER" id="PTHR48050:SF13">
    <property type="entry name" value="STEROL 3-BETA-GLUCOSYLTRANSFERASE UGT80A2"/>
    <property type="match status" value="1"/>
</dbReference>
<evidence type="ECO:0000259" key="5">
    <source>
        <dbReference type="Pfam" id="PF06722"/>
    </source>
</evidence>
<dbReference type="Pfam" id="PF21036">
    <property type="entry name" value="EryCIII-like_N"/>
    <property type="match status" value="1"/>
</dbReference>
<feature type="domain" description="Erythromycin biosynthesis protein CIII-like N-terminal" evidence="6">
    <location>
        <begin position="24"/>
        <end position="219"/>
    </location>
</feature>
<evidence type="ECO:0000256" key="4">
    <source>
        <dbReference type="SAM" id="MobiDB-lite"/>
    </source>
</evidence>
<dbReference type="RefSeq" id="WP_112260279.1">
    <property type="nucleotide sequence ID" value="NZ_QMIG01000040.1"/>
</dbReference>
<protein>
    <submittedName>
        <fullName evidence="7">Uncharacterized protein</fullName>
    </submittedName>
</protein>
<dbReference type="SUPFAM" id="SSF53756">
    <property type="entry name" value="UDP-Glycosyltransferase/glycogen phosphorylase"/>
    <property type="match status" value="1"/>
</dbReference>
<sequence length="382" mass="40472">MKFLFIAVGSEASVFAVAPLATSVRNAGHEVLLAVNEQQSGAAEAIGVPVVTFKTESIGDFIRAGRPKNARKGSRDPRKSMQGVGRGFGRMASAGLDALLDLAKKWPPDVVVGGSMTYVAGLLATHLNVPYVRQSSDIVPTTDHDIGAEEELRPELKRLGLDGLPVPALFLDVCPPSLKSSYALDAQPMRWISGNRQRRLEPWMYTRPEGRRRVLITSGTRSLMLNTSGGSMRYLVDQLAMAGAEVLIAAPGEAADEFGTDLSDVHIGWIPLDVVAPTCDLAVNHGGGATVMTILSAGVPQLIIPESVRAQAIAQTLSSVGATMEPQQQGVDPKSAEAIAAGSREILSKPQYARQARALANEVATLPTPSEVVRTLTTLAPV</sequence>
<dbReference type="AlphaFoldDB" id="A0A329QAY5"/>
<feature type="domain" description="Erythromycin biosynthesis protein CIII-like C-terminal" evidence="5">
    <location>
        <begin position="235"/>
        <end position="378"/>
    </location>
</feature>
<evidence type="ECO:0000313" key="8">
    <source>
        <dbReference type="Proteomes" id="UP000250462"/>
    </source>
</evidence>
<accession>A0A329QAY5</accession>
<keyword evidence="2" id="KW-0328">Glycosyltransferase</keyword>
<dbReference type="InterPro" id="IPR050426">
    <property type="entry name" value="Glycosyltransferase_28"/>
</dbReference>
<dbReference type="Pfam" id="PF06722">
    <property type="entry name" value="EryCIII-like_C"/>
    <property type="match status" value="1"/>
</dbReference>
<comment type="similarity">
    <text evidence="1">Belongs to the glycosyltransferase 28 family.</text>
</comment>
<feature type="region of interest" description="Disordered" evidence="4">
    <location>
        <begin position="65"/>
        <end position="85"/>
    </location>
</feature>
<proteinExistence type="inferred from homology"/>